<protein>
    <submittedName>
        <fullName evidence="1">Uncharacterized protein</fullName>
    </submittedName>
</protein>
<keyword evidence="2" id="KW-1185">Reference proteome</keyword>
<evidence type="ECO:0000313" key="2">
    <source>
        <dbReference type="Proteomes" id="UP000033188"/>
    </source>
</evidence>
<dbReference type="EMBL" id="LK391708">
    <property type="protein sequence ID" value="CDR95269.1"/>
    <property type="molecule type" value="Genomic_DNA"/>
</dbReference>
<evidence type="ECO:0000313" key="1">
    <source>
        <dbReference type="EMBL" id="CDR95269.1"/>
    </source>
</evidence>
<dbReference type="GeneID" id="24563810"/>
<name>A0A061D8N4_BABBI</name>
<gene>
    <name evidence="1" type="ORF">BBBOND_0204270</name>
</gene>
<dbReference type="Proteomes" id="UP000033188">
    <property type="component" value="Chromosome 2"/>
</dbReference>
<dbReference type="RefSeq" id="XP_012767455.1">
    <property type="nucleotide sequence ID" value="XM_012912001.1"/>
</dbReference>
<organism evidence="1 2">
    <name type="scientific">Babesia bigemina</name>
    <dbReference type="NCBI Taxonomy" id="5866"/>
    <lineage>
        <taxon>Eukaryota</taxon>
        <taxon>Sar</taxon>
        <taxon>Alveolata</taxon>
        <taxon>Apicomplexa</taxon>
        <taxon>Aconoidasida</taxon>
        <taxon>Piroplasmida</taxon>
        <taxon>Babesiidae</taxon>
        <taxon>Babesia</taxon>
    </lineage>
</organism>
<proteinExistence type="predicted"/>
<dbReference type="VEuPathDB" id="PiroplasmaDB:BBBOND_0204270"/>
<accession>A0A061D8N4</accession>
<sequence length="100" mass="10949">MSHSNKADSRPTPSIMLSTISLDLNISQMLHWPPPEHLFVGKVVPFKQLESAEITALVEGVIATLRMAALVIRLHVVIISCLLIPPPNHRLAKLVDGSII</sequence>
<dbReference type="KEGG" id="bbig:BBBOND_0204270"/>
<reference evidence="2" key="1">
    <citation type="submission" date="2014-06" db="EMBL/GenBank/DDBJ databases">
        <authorList>
            <person name="Aslett M."/>
            <person name="De Silva N."/>
        </authorList>
    </citation>
    <scope>NUCLEOTIDE SEQUENCE [LARGE SCALE GENOMIC DNA]</scope>
    <source>
        <strain evidence="2">Bond</strain>
    </source>
</reference>
<dbReference type="AlphaFoldDB" id="A0A061D8N4"/>